<dbReference type="PANTHER" id="PTHR42887:SF2">
    <property type="entry name" value="OS12G0638800 PROTEIN"/>
    <property type="match status" value="1"/>
</dbReference>
<dbReference type="InterPro" id="IPR023166">
    <property type="entry name" value="BaiN-like_dom_sf"/>
</dbReference>
<dbReference type="RefSeq" id="WP_151867250.1">
    <property type="nucleotide sequence ID" value="NZ_WBZB01000069.1"/>
</dbReference>
<dbReference type="EMBL" id="WBZB01000069">
    <property type="protein sequence ID" value="KAB3524951.1"/>
    <property type="molecule type" value="Genomic_DNA"/>
</dbReference>
<dbReference type="Pfam" id="PF03486">
    <property type="entry name" value="HI0933_like"/>
    <property type="match status" value="1"/>
</dbReference>
<keyword evidence="3" id="KW-0274">FAD</keyword>
<dbReference type="InterPro" id="IPR057661">
    <property type="entry name" value="RsdA/BaiN/AoA(So)_Rossmann"/>
</dbReference>
<organism evidence="6 7">
    <name type="scientific">Alkaliphilus serpentinus</name>
    <dbReference type="NCBI Taxonomy" id="1482731"/>
    <lineage>
        <taxon>Bacteria</taxon>
        <taxon>Bacillati</taxon>
        <taxon>Bacillota</taxon>
        <taxon>Clostridia</taxon>
        <taxon>Peptostreptococcales</taxon>
        <taxon>Natronincolaceae</taxon>
        <taxon>Alkaliphilus</taxon>
    </lineage>
</organism>
<dbReference type="SUPFAM" id="SSF160996">
    <property type="entry name" value="HI0933 insert domain-like"/>
    <property type="match status" value="1"/>
</dbReference>
<evidence type="ECO:0000256" key="3">
    <source>
        <dbReference type="ARBA" id="ARBA00022827"/>
    </source>
</evidence>
<dbReference type="PRINTS" id="PR00411">
    <property type="entry name" value="PNDRDTASEI"/>
</dbReference>
<reference evidence="6 7" key="1">
    <citation type="submission" date="2019-10" db="EMBL/GenBank/DDBJ databases">
        <title>Alkaliphilus serpentinus sp. nov. and Alkaliphilus pronyensis sp. nov., two novel anaerobic alkaliphilic species isolated from the serpentinized-hosted hydrothermal field of the Prony Bay (New Caledonia).</title>
        <authorList>
            <person name="Postec A."/>
        </authorList>
    </citation>
    <scope>NUCLEOTIDE SEQUENCE [LARGE SCALE GENOMIC DNA]</scope>
    <source>
        <strain evidence="6 7">LacT</strain>
    </source>
</reference>
<evidence type="ECO:0000313" key="6">
    <source>
        <dbReference type="EMBL" id="KAB3524951.1"/>
    </source>
</evidence>
<dbReference type="NCBIfam" id="TIGR00275">
    <property type="entry name" value="aminoacetone oxidase family FAD-binding enzyme"/>
    <property type="match status" value="1"/>
</dbReference>
<dbReference type="PANTHER" id="PTHR42887">
    <property type="entry name" value="OS12G0638800 PROTEIN"/>
    <property type="match status" value="1"/>
</dbReference>
<keyword evidence="2" id="KW-0285">Flavoprotein</keyword>
<evidence type="ECO:0000259" key="4">
    <source>
        <dbReference type="Pfam" id="PF03486"/>
    </source>
</evidence>
<sequence>MAKVRIIVIGGGAAGMMAALTAARQNKEVILIEKNSELGKKLKITGGGRCNITNTASPEEMMKKTLRNGKFLYHSFNVFSSSILMKELEDGGVKLKVEEEGRVLPTSDSSQEIIDYFTKELRKNQVKILFNSSVKELLIDSNRVTGVLLSNDKIIEGNSVIIATGGLSYPSTGSTGDGYRIAKELRHRIVPVKASLVPLKLMEEWVINLMGISFENVRITTSIKNNKKTIVEGGLIFTHFGISGPAVLKLSSYLANIREKTYIPIIIDFMPQVSREALEELLLKGVEGNRNKSIKNTLGHFLPKAFTEKLLSIHQISSDDALNQLTKSNRNKILSSIMEFEATVIGSMGLKEAIVTAGGVDVKEINPKNMESKLVKNLYFAGEVMDVDALTGGYNLHIALSTGYIAGLNS</sequence>
<comment type="cofactor">
    <cofactor evidence="1">
        <name>FAD</name>
        <dbReference type="ChEBI" id="CHEBI:57692"/>
    </cofactor>
</comment>
<evidence type="ECO:0000256" key="2">
    <source>
        <dbReference type="ARBA" id="ARBA00022630"/>
    </source>
</evidence>
<dbReference type="InterPro" id="IPR055178">
    <property type="entry name" value="RsdA/BaiN/AoA(So)-like_dom"/>
</dbReference>
<dbReference type="Pfam" id="PF22780">
    <property type="entry name" value="HI0933_like_1st"/>
    <property type="match status" value="1"/>
</dbReference>
<dbReference type="Proteomes" id="UP000465601">
    <property type="component" value="Unassembled WGS sequence"/>
</dbReference>
<comment type="caution">
    <text evidence="6">The sequence shown here is derived from an EMBL/GenBank/DDBJ whole genome shotgun (WGS) entry which is preliminary data.</text>
</comment>
<dbReference type="InterPro" id="IPR004792">
    <property type="entry name" value="BaiN-like"/>
</dbReference>
<dbReference type="Gene3D" id="2.40.30.10">
    <property type="entry name" value="Translation factors"/>
    <property type="match status" value="1"/>
</dbReference>
<accession>A0A833M8N9</accession>
<evidence type="ECO:0000259" key="5">
    <source>
        <dbReference type="Pfam" id="PF22780"/>
    </source>
</evidence>
<dbReference type="InterPro" id="IPR036188">
    <property type="entry name" value="FAD/NAD-bd_sf"/>
</dbReference>
<dbReference type="PRINTS" id="PR00368">
    <property type="entry name" value="FADPNR"/>
</dbReference>
<proteinExistence type="predicted"/>
<dbReference type="SUPFAM" id="SSF51905">
    <property type="entry name" value="FAD/NAD(P)-binding domain"/>
    <property type="match status" value="1"/>
</dbReference>
<evidence type="ECO:0000313" key="7">
    <source>
        <dbReference type="Proteomes" id="UP000465601"/>
    </source>
</evidence>
<dbReference type="Gene3D" id="3.50.50.60">
    <property type="entry name" value="FAD/NAD(P)-binding domain"/>
    <property type="match status" value="1"/>
</dbReference>
<dbReference type="Gene3D" id="1.10.8.260">
    <property type="entry name" value="HI0933 insert domain-like"/>
    <property type="match status" value="1"/>
</dbReference>
<keyword evidence="7" id="KW-1185">Reference proteome</keyword>
<protein>
    <submittedName>
        <fullName evidence="6">NAD(P)/FAD-dependent oxidoreductase</fullName>
    </submittedName>
</protein>
<evidence type="ECO:0000256" key="1">
    <source>
        <dbReference type="ARBA" id="ARBA00001974"/>
    </source>
</evidence>
<dbReference type="OrthoDB" id="9773233at2"/>
<feature type="domain" description="RsdA/BaiN/AoA(So)-like insert" evidence="5">
    <location>
        <begin position="194"/>
        <end position="355"/>
    </location>
</feature>
<dbReference type="AlphaFoldDB" id="A0A833M8N9"/>
<name>A0A833M8N9_9FIRM</name>
<feature type="domain" description="RsdA/BaiN/AoA(So)-like Rossmann fold-like" evidence="4">
    <location>
        <begin position="5"/>
        <end position="408"/>
    </location>
</feature>
<gene>
    <name evidence="6" type="ORF">F8153_15455</name>
</gene>